<sequence>MATADRQPLHRRVTAMPHGENAVAAKARAAFGRMLAPGQYDELLRKQSVQEISAYLREHTAYAQALEGVQDSAIHRGRLETLLRRDLFYQYARLTHYVPGSGAGSIYGYIVPDMEIELILSALRVIISGGGDLLAALPSFMQSHAHFDLVALAQAKTLDELIEAVRASPYEAILRACREQYPPQSGSLRFTRYEVALRTYYFESMLSRASRAPKRAAMQLSGLIRMRAELMNLNTIFRMKTYFNADAERIRATILPYHWRIRPQQMQAMIEAKDAQTFMKLLSQTALGRHIDPQAAFIESETERVRYHETLRTLRFATDPQVVYLAFMLLRAMETEDIIRIIEGVRYRLPPERIGAMLARA</sequence>
<dbReference type="EMBL" id="QXWZ01000017">
    <property type="protein sequence ID" value="NBI79279.1"/>
    <property type="molecule type" value="Genomic_DNA"/>
</dbReference>
<dbReference type="InterPro" id="IPR036079">
    <property type="entry name" value="ATPase_csu/dsu_sf"/>
</dbReference>
<dbReference type="OrthoDB" id="9816136at2"/>
<evidence type="ECO:0008006" key="5">
    <source>
        <dbReference type="Google" id="ProtNLM"/>
    </source>
</evidence>
<dbReference type="PANTHER" id="PTHR38682">
    <property type="entry name" value="V-TYPE ATP SYNTHASE SUBUNIT C"/>
    <property type="match status" value="1"/>
</dbReference>
<dbReference type="InterPro" id="IPR002843">
    <property type="entry name" value="ATPase_V0-cplx_csu/dsu"/>
</dbReference>
<dbReference type="GO" id="GO:0046961">
    <property type="term" value="F:proton-transporting ATPase activity, rotational mechanism"/>
    <property type="evidence" value="ECO:0007669"/>
    <property type="project" value="InterPro"/>
</dbReference>
<dbReference type="InterPro" id="IPR044911">
    <property type="entry name" value="V-type_ATPase_csu/dsu_dom_3"/>
</dbReference>
<dbReference type="Proteomes" id="UP000446348">
    <property type="component" value="Unassembled WGS sequence"/>
</dbReference>
<name>A0A845RI89_9FIRM</name>
<evidence type="ECO:0000313" key="4">
    <source>
        <dbReference type="Proteomes" id="UP000446348"/>
    </source>
</evidence>
<dbReference type="RefSeq" id="WP_160210051.1">
    <property type="nucleotide sequence ID" value="NZ_JBCLRJ010000016.1"/>
</dbReference>
<dbReference type="InterPro" id="IPR050873">
    <property type="entry name" value="V-ATPase_V0D/AC39_subunit"/>
</dbReference>
<dbReference type="AlphaFoldDB" id="A0A845RI89"/>
<protein>
    <recommendedName>
        <fullName evidence="5">V-type ATP synthase subunit C</fullName>
    </recommendedName>
</protein>
<evidence type="ECO:0000256" key="1">
    <source>
        <dbReference type="ARBA" id="ARBA00022448"/>
    </source>
</evidence>
<evidence type="ECO:0000256" key="2">
    <source>
        <dbReference type="ARBA" id="ARBA00023065"/>
    </source>
</evidence>
<proteinExistence type="predicted"/>
<dbReference type="PANTHER" id="PTHR38682:SF1">
    <property type="entry name" value="V-TYPE ATP SYNTHASE SUBUNIT C"/>
    <property type="match status" value="1"/>
</dbReference>
<accession>A0A845RI89</accession>
<comment type="caution">
    <text evidence="3">The sequence shown here is derived from an EMBL/GenBank/DDBJ whole genome shotgun (WGS) entry which is preliminary data.</text>
</comment>
<gene>
    <name evidence="3" type="ORF">D3Z39_10445</name>
</gene>
<dbReference type="Pfam" id="PF01992">
    <property type="entry name" value="vATP-synt_AC39"/>
    <property type="match status" value="1"/>
</dbReference>
<reference evidence="3 4" key="1">
    <citation type="submission" date="2018-08" db="EMBL/GenBank/DDBJ databases">
        <title>Murine metabolic-syndrome-specific gut microbial biobank.</title>
        <authorList>
            <person name="Liu C."/>
        </authorList>
    </citation>
    <scope>NUCLEOTIDE SEQUENCE [LARGE SCALE GENOMIC DNA]</scope>
    <source>
        <strain evidence="3 4">X69</strain>
    </source>
</reference>
<organism evidence="3 4">
    <name type="scientific">Anaerotruncus colihominis</name>
    <dbReference type="NCBI Taxonomy" id="169435"/>
    <lineage>
        <taxon>Bacteria</taxon>
        <taxon>Bacillati</taxon>
        <taxon>Bacillota</taxon>
        <taxon>Clostridia</taxon>
        <taxon>Eubacteriales</taxon>
        <taxon>Oscillospiraceae</taxon>
        <taxon>Anaerotruncus</taxon>
    </lineage>
</organism>
<dbReference type="SUPFAM" id="SSF103486">
    <property type="entry name" value="V-type ATP synthase subunit C"/>
    <property type="match status" value="1"/>
</dbReference>
<evidence type="ECO:0000313" key="3">
    <source>
        <dbReference type="EMBL" id="NBI79279.1"/>
    </source>
</evidence>
<dbReference type="Gene3D" id="1.10.132.50">
    <property type="entry name" value="ATP synthase (C/AC39) subunit, domain 3"/>
    <property type="match status" value="3"/>
</dbReference>
<keyword evidence="1" id="KW-0813">Transport</keyword>
<keyword evidence="2" id="KW-0406">Ion transport</keyword>